<dbReference type="NCBIfam" id="NF046112">
    <property type="entry name" value="MSMEG_6209_Nter"/>
    <property type="match status" value="1"/>
</dbReference>
<gene>
    <name evidence="1" type="ORF">QRX50_41450</name>
</gene>
<dbReference type="EMBL" id="CP127294">
    <property type="protein sequence ID" value="WIX77802.1"/>
    <property type="molecule type" value="Genomic_DNA"/>
</dbReference>
<dbReference type="Gene3D" id="1.10.8.1060">
    <property type="entry name" value="Corynebacterium glutamicum thioredoxin-dependent arsenate reductase, N-terminal domain"/>
    <property type="match status" value="1"/>
</dbReference>
<proteinExistence type="predicted"/>
<evidence type="ECO:0000313" key="2">
    <source>
        <dbReference type="Proteomes" id="UP001236014"/>
    </source>
</evidence>
<dbReference type="KEGG" id="acab:QRX50_41450"/>
<evidence type="ECO:0000313" key="1">
    <source>
        <dbReference type="EMBL" id="WIX77802.1"/>
    </source>
</evidence>
<name>A0A9Y2MWH3_9PSEU</name>
<dbReference type="RefSeq" id="WP_285968539.1">
    <property type="nucleotide sequence ID" value="NZ_CP127294.1"/>
</dbReference>
<accession>A0A9Y2MWH3</accession>
<dbReference type="Proteomes" id="UP001236014">
    <property type="component" value="Chromosome"/>
</dbReference>
<keyword evidence="2" id="KW-1185">Reference proteome</keyword>
<sequence length="75" mass="8617">MTHQGMDDLMVKGEEESFSALKSRLVDEYGSAREPEINRTITAQRRHFDDAGVRSFLPVLVERQVRDRLGEPEGR</sequence>
<protein>
    <submittedName>
        <fullName evidence="1">Uncharacterized protein</fullName>
    </submittedName>
</protein>
<reference evidence="1 2" key="1">
    <citation type="submission" date="2023-06" db="EMBL/GenBank/DDBJ databases">
        <authorList>
            <person name="Oyuntsetseg B."/>
            <person name="Kim S.B."/>
        </authorList>
    </citation>
    <scope>NUCLEOTIDE SEQUENCE [LARGE SCALE GENOMIC DNA]</scope>
    <source>
        <strain evidence="1 2">2-15</strain>
    </source>
</reference>
<organism evidence="1 2">
    <name type="scientific">Amycolatopsis carbonis</name>
    <dbReference type="NCBI Taxonomy" id="715471"/>
    <lineage>
        <taxon>Bacteria</taxon>
        <taxon>Bacillati</taxon>
        <taxon>Actinomycetota</taxon>
        <taxon>Actinomycetes</taxon>
        <taxon>Pseudonocardiales</taxon>
        <taxon>Pseudonocardiaceae</taxon>
        <taxon>Amycolatopsis</taxon>
    </lineage>
</organism>
<dbReference type="AlphaFoldDB" id="A0A9Y2MWH3"/>